<keyword evidence="3 4" id="KW-0808">Transferase</keyword>
<sequence length="356" mass="42326">MDYQDLKQFLCNITAPITYIMIMNNGEFKPIRGLLQRLKKNLEVHMNKNLFISDHPENIGYAAALNEAIRHVLTYSVKEIPWIFVSNVDVRFGDTFMPEFVNVVNRHTTGQEIRLQRLKDEIAEEWKTAANAPNRRYLYRSDKRPIVTAPSLPYRIRIMPYSEMRKQFADIYGMFFANSIPHMATTALPRLMLETVGFFDENYYPTYSEDDDYAWRMHALGFRDYFSPKGRYVHFDMTNTFFNSDIRENGIAKYPAYTVQALKYTRVHYRPYRHYYRRYKWFPYSKYLSPEDGPERIDLPFKGVIPVDMWVLDPKHLTSILQIGEGKLCRRHYSRYDMNVLNFNVSENGEIIRVNP</sequence>
<protein>
    <submittedName>
        <fullName evidence="4">Beta galactofuranosyl transferase</fullName>
    </submittedName>
</protein>
<comment type="caution">
    <text evidence="4">The sequence shown here is derived from an EMBL/GenBank/DDBJ whole genome shotgun (WGS) entry which is preliminary data.</text>
</comment>
<accession>A0A0N0P269</accession>
<keyword evidence="5" id="KW-1185">Reference proteome</keyword>
<dbReference type="EMBL" id="LJSK01000687">
    <property type="protein sequence ID" value="KPI82609.1"/>
    <property type="molecule type" value="Genomic_DNA"/>
</dbReference>
<dbReference type="Gene3D" id="3.90.550.10">
    <property type="entry name" value="Spore Coat Polysaccharide Biosynthesis Protein SpsA, Chain A"/>
    <property type="match status" value="1"/>
</dbReference>
<dbReference type="Proteomes" id="UP000038009">
    <property type="component" value="Unassembled WGS sequence"/>
</dbReference>
<dbReference type="PANTHER" id="PTHR43179">
    <property type="entry name" value="RHAMNOSYLTRANSFERASE WBBL"/>
    <property type="match status" value="1"/>
</dbReference>
<evidence type="ECO:0000256" key="2">
    <source>
        <dbReference type="ARBA" id="ARBA00022676"/>
    </source>
</evidence>
<dbReference type="SUPFAM" id="SSF53448">
    <property type="entry name" value="Nucleotide-diphospho-sugar transferases"/>
    <property type="match status" value="1"/>
</dbReference>
<dbReference type="PANTHER" id="PTHR43179:SF12">
    <property type="entry name" value="GALACTOFURANOSYLTRANSFERASE GLFT2"/>
    <property type="match status" value="1"/>
</dbReference>
<comment type="similarity">
    <text evidence="1">Belongs to the glycosyltransferase 2 family.</text>
</comment>
<keyword evidence="2" id="KW-0328">Glycosyltransferase</keyword>
<dbReference type="OMA" id="KEIPWIF"/>
<dbReference type="AlphaFoldDB" id="A0A0N0P269"/>
<organism evidence="4 5">
    <name type="scientific">Leptomonas seymouri</name>
    <dbReference type="NCBI Taxonomy" id="5684"/>
    <lineage>
        <taxon>Eukaryota</taxon>
        <taxon>Discoba</taxon>
        <taxon>Euglenozoa</taxon>
        <taxon>Kinetoplastea</taxon>
        <taxon>Metakinetoplastina</taxon>
        <taxon>Trypanosomatida</taxon>
        <taxon>Trypanosomatidae</taxon>
        <taxon>Leishmaniinae</taxon>
        <taxon>Leptomonas</taxon>
    </lineage>
</organism>
<proteinExistence type="inferred from homology"/>
<dbReference type="VEuPathDB" id="TriTrypDB:Lsey_0688_0010"/>
<evidence type="ECO:0000313" key="5">
    <source>
        <dbReference type="Proteomes" id="UP000038009"/>
    </source>
</evidence>
<reference evidence="4 5" key="1">
    <citation type="journal article" date="2015" name="PLoS Pathog.">
        <title>Leptomonas seymouri: Adaptations to the Dixenous Life Cycle Analyzed by Genome Sequencing, Transcriptome Profiling and Co-infection with Leishmania donovani.</title>
        <authorList>
            <person name="Kraeva N."/>
            <person name="Butenko A."/>
            <person name="Hlavacova J."/>
            <person name="Kostygov A."/>
            <person name="Myskova J."/>
            <person name="Grybchuk D."/>
            <person name="Lestinova T."/>
            <person name="Votypka J."/>
            <person name="Volf P."/>
            <person name="Opperdoes F."/>
            <person name="Flegontov P."/>
            <person name="Lukes J."/>
            <person name="Yurchenko V."/>
        </authorList>
    </citation>
    <scope>NUCLEOTIDE SEQUENCE [LARGE SCALE GENOMIC DNA]</scope>
    <source>
        <strain evidence="4 5">ATCC 30220</strain>
    </source>
</reference>
<name>A0A0N0P269_LEPSE</name>
<dbReference type="OrthoDB" id="10267535at2759"/>
<evidence type="ECO:0000313" key="4">
    <source>
        <dbReference type="EMBL" id="KPI82609.1"/>
    </source>
</evidence>
<dbReference type="GO" id="GO:0016757">
    <property type="term" value="F:glycosyltransferase activity"/>
    <property type="evidence" value="ECO:0007669"/>
    <property type="project" value="UniProtKB-KW"/>
</dbReference>
<evidence type="ECO:0000256" key="1">
    <source>
        <dbReference type="ARBA" id="ARBA00006739"/>
    </source>
</evidence>
<gene>
    <name evidence="4" type="ORF">ABL78_8381</name>
</gene>
<dbReference type="InterPro" id="IPR029044">
    <property type="entry name" value="Nucleotide-diphossugar_trans"/>
</dbReference>
<evidence type="ECO:0000256" key="3">
    <source>
        <dbReference type="ARBA" id="ARBA00022679"/>
    </source>
</evidence>